<organism evidence="2 3">
    <name type="scientific">Hibiscus sabdariffa</name>
    <name type="common">roselle</name>
    <dbReference type="NCBI Taxonomy" id="183260"/>
    <lineage>
        <taxon>Eukaryota</taxon>
        <taxon>Viridiplantae</taxon>
        <taxon>Streptophyta</taxon>
        <taxon>Embryophyta</taxon>
        <taxon>Tracheophyta</taxon>
        <taxon>Spermatophyta</taxon>
        <taxon>Magnoliopsida</taxon>
        <taxon>eudicotyledons</taxon>
        <taxon>Gunneridae</taxon>
        <taxon>Pentapetalae</taxon>
        <taxon>rosids</taxon>
        <taxon>malvids</taxon>
        <taxon>Malvales</taxon>
        <taxon>Malvaceae</taxon>
        <taxon>Malvoideae</taxon>
        <taxon>Hibiscus</taxon>
    </lineage>
</organism>
<evidence type="ECO:0000256" key="1">
    <source>
        <dbReference type="SAM" id="MobiDB-lite"/>
    </source>
</evidence>
<evidence type="ECO:0008006" key="4">
    <source>
        <dbReference type="Google" id="ProtNLM"/>
    </source>
</evidence>
<proteinExistence type="predicted"/>
<accession>A0ABR2AM05</accession>
<evidence type="ECO:0000313" key="3">
    <source>
        <dbReference type="Proteomes" id="UP001472677"/>
    </source>
</evidence>
<dbReference type="PANTHER" id="PTHR34427:SF5">
    <property type="entry name" value="DUF4283 DOMAIN-CONTAINING PROTEIN"/>
    <property type="match status" value="1"/>
</dbReference>
<evidence type="ECO:0000313" key="2">
    <source>
        <dbReference type="EMBL" id="KAK8494085.1"/>
    </source>
</evidence>
<feature type="region of interest" description="Disordered" evidence="1">
    <location>
        <begin position="94"/>
        <end position="120"/>
    </location>
</feature>
<comment type="caution">
    <text evidence="2">The sequence shown here is derived from an EMBL/GenBank/DDBJ whole genome shotgun (WGS) entry which is preliminary data.</text>
</comment>
<keyword evidence="3" id="KW-1185">Reference proteome</keyword>
<protein>
    <recommendedName>
        <fullName evidence="4">DUF4283 domain-containing protein</fullName>
    </recommendedName>
</protein>
<dbReference type="PANTHER" id="PTHR34427">
    <property type="entry name" value="DUF4283 DOMAIN PROTEIN"/>
    <property type="match status" value="1"/>
</dbReference>
<name>A0ABR2AM05_9ROSI</name>
<dbReference type="Proteomes" id="UP001472677">
    <property type="component" value="Unassembled WGS sequence"/>
</dbReference>
<sequence length="120" mass="13538">MRTRKGLYELSISGLPIHAWSETIFKNLADLCGSFIQLDVGTRKPTSFKRGRMLIITDFLHQIDEMVNLNVEGRMFQLRVCEIESVPMRIQGYACENDSPSSESEDDGASNVGNVTEPRQ</sequence>
<gene>
    <name evidence="2" type="ORF">V6N12_019839</name>
</gene>
<reference evidence="2 3" key="1">
    <citation type="journal article" date="2024" name="G3 (Bethesda)">
        <title>Genome assembly of Hibiscus sabdariffa L. provides insights into metabolisms of medicinal natural products.</title>
        <authorList>
            <person name="Kim T."/>
        </authorList>
    </citation>
    <scope>NUCLEOTIDE SEQUENCE [LARGE SCALE GENOMIC DNA]</scope>
    <source>
        <strain evidence="2">TK-2024</strain>
        <tissue evidence="2">Old leaves</tissue>
    </source>
</reference>
<dbReference type="EMBL" id="JBBPBM010000569">
    <property type="protein sequence ID" value="KAK8494085.1"/>
    <property type="molecule type" value="Genomic_DNA"/>
</dbReference>